<proteinExistence type="predicted"/>
<evidence type="ECO:0000313" key="1">
    <source>
        <dbReference type="EMBL" id="RRT77341.1"/>
    </source>
</evidence>
<sequence length="91" mass="9711">APWPLLAVAPCGRPTRGCACGRLPPLVGVTGLPFRLALAAANRPLVGGLGRDLAVGGRPYKGATAPPPRYLRCENAARTGREENRKWWLKL</sequence>
<dbReference type="EMBL" id="AMZH03001956">
    <property type="protein sequence ID" value="RRT77341.1"/>
    <property type="molecule type" value="Genomic_DNA"/>
</dbReference>
<protein>
    <submittedName>
        <fullName evidence="1">Uncharacterized protein</fullName>
    </submittedName>
</protein>
<reference evidence="1 2" key="1">
    <citation type="journal article" date="2014" name="Agronomy (Basel)">
        <title>A Draft Genome Sequence for Ensete ventricosum, the Drought-Tolerant Tree Against Hunger.</title>
        <authorList>
            <person name="Harrison J."/>
            <person name="Moore K.A."/>
            <person name="Paszkiewicz K."/>
            <person name="Jones T."/>
            <person name="Grant M."/>
            <person name="Ambacheew D."/>
            <person name="Muzemil S."/>
            <person name="Studholme D.J."/>
        </authorList>
    </citation>
    <scope>NUCLEOTIDE SEQUENCE [LARGE SCALE GENOMIC DNA]</scope>
</reference>
<comment type="caution">
    <text evidence="1">The sequence shown here is derived from an EMBL/GenBank/DDBJ whole genome shotgun (WGS) entry which is preliminary data.</text>
</comment>
<gene>
    <name evidence="1" type="ORF">B296_00012314</name>
</gene>
<evidence type="ECO:0000313" key="2">
    <source>
        <dbReference type="Proteomes" id="UP000287651"/>
    </source>
</evidence>
<organism evidence="1 2">
    <name type="scientific">Ensete ventricosum</name>
    <name type="common">Abyssinian banana</name>
    <name type="synonym">Musa ensete</name>
    <dbReference type="NCBI Taxonomy" id="4639"/>
    <lineage>
        <taxon>Eukaryota</taxon>
        <taxon>Viridiplantae</taxon>
        <taxon>Streptophyta</taxon>
        <taxon>Embryophyta</taxon>
        <taxon>Tracheophyta</taxon>
        <taxon>Spermatophyta</taxon>
        <taxon>Magnoliopsida</taxon>
        <taxon>Liliopsida</taxon>
        <taxon>Zingiberales</taxon>
        <taxon>Musaceae</taxon>
        <taxon>Ensete</taxon>
    </lineage>
</organism>
<dbReference type="Proteomes" id="UP000287651">
    <property type="component" value="Unassembled WGS sequence"/>
</dbReference>
<accession>A0A427AMF6</accession>
<name>A0A427AMF6_ENSVE</name>
<dbReference type="AlphaFoldDB" id="A0A427AMF6"/>
<feature type="non-terminal residue" evidence="1">
    <location>
        <position position="1"/>
    </location>
</feature>